<dbReference type="InterPro" id="IPR019366">
    <property type="entry name" value="Clusterin-associated_protein-1"/>
</dbReference>
<keyword evidence="6" id="KW-0966">Cell projection</keyword>
<dbReference type="Proteomes" id="UP001374579">
    <property type="component" value="Unassembled WGS sequence"/>
</dbReference>
<dbReference type="AlphaFoldDB" id="A0AAN9BY13"/>
<proteinExistence type="inferred from homology"/>
<evidence type="ECO:0000256" key="5">
    <source>
        <dbReference type="ARBA" id="ARBA00023069"/>
    </source>
</evidence>
<evidence type="ECO:0008006" key="10">
    <source>
        <dbReference type="Google" id="ProtNLM"/>
    </source>
</evidence>
<keyword evidence="3" id="KW-0970">Cilium biogenesis/degradation</keyword>
<feature type="compositionally biased region" description="Low complexity" evidence="7">
    <location>
        <begin position="415"/>
        <end position="426"/>
    </location>
</feature>
<evidence type="ECO:0000313" key="8">
    <source>
        <dbReference type="EMBL" id="KAK7113556.1"/>
    </source>
</evidence>
<comment type="subcellular location">
    <subcellularLocation>
        <location evidence="1">Cell projection</location>
        <location evidence="1">Cilium</location>
    </subcellularLocation>
</comment>
<evidence type="ECO:0000256" key="4">
    <source>
        <dbReference type="ARBA" id="ARBA00023054"/>
    </source>
</evidence>
<protein>
    <recommendedName>
        <fullName evidence="10">Clusterin-associated protein 1</fullName>
    </recommendedName>
</protein>
<evidence type="ECO:0000256" key="3">
    <source>
        <dbReference type="ARBA" id="ARBA00022794"/>
    </source>
</evidence>
<dbReference type="EMBL" id="JBAMIC010000002">
    <property type="protein sequence ID" value="KAK7113556.1"/>
    <property type="molecule type" value="Genomic_DNA"/>
</dbReference>
<dbReference type="Pfam" id="PF10234">
    <property type="entry name" value="Cluap1"/>
    <property type="match status" value="1"/>
</dbReference>
<accession>A0AAN9BY13</accession>
<organism evidence="8 9">
    <name type="scientific">Littorina saxatilis</name>
    <dbReference type="NCBI Taxonomy" id="31220"/>
    <lineage>
        <taxon>Eukaryota</taxon>
        <taxon>Metazoa</taxon>
        <taxon>Spiralia</taxon>
        <taxon>Lophotrochozoa</taxon>
        <taxon>Mollusca</taxon>
        <taxon>Gastropoda</taxon>
        <taxon>Caenogastropoda</taxon>
        <taxon>Littorinimorpha</taxon>
        <taxon>Littorinoidea</taxon>
        <taxon>Littorinidae</taxon>
        <taxon>Littorina</taxon>
    </lineage>
</organism>
<dbReference type="GO" id="GO:0030992">
    <property type="term" value="C:intraciliary transport particle B"/>
    <property type="evidence" value="ECO:0007669"/>
    <property type="project" value="TreeGrafter"/>
</dbReference>
<dbReference type="GO" id="GO:0005815">
    <property type="term" value="C:microtubule organizing center"/>
    <property type="evidence" value="ECO:0007669"/>
    <property type="project" value="TreeGrafter"/>
</dbReference>
<evidence type="ECO:0000256" key="6">
    <source>
        <dbReference type="ARBA" id="ARBA00023273"/>
    </source>
</evidence>
<evidence type="ECO:0000313" key="9">
    <source>
        <dbReference type="Proteomes" id="UP001374579"/>
    </source>
</evidence>
<evidence type="ECO:0000256" key="2">
    <source>
        <dbReference type="ARBA" id="ARBA00008340"/>
    </source>
</evidence>
<name>A0AAN9BY13_9CAEN</name>
<dbReference type="PANTHER" id="PTHR21547">
    <property type="entry name" value="CLUSTERIN ASSOCIATED PROTEIN 1"/>
    <property type="match status" value="1"/>
</dbReference>
<evidence type="ECO:0000256" key="1">
    <source>
        <dbReference type="ARBA" id="ARBA00004138"/>
    </source>
</evidence>
<comment type="similarity">
    <text evidence="2">Belongs to the CLUAP1 family.</text>
</comment>
<keyword evidence="9" id="KW-1185">Reference proteome</keyword>
<sequence>MSFRDLRNFTEMMRALGYHRLISMENFRSPNFPLVGEILKWLVKRYDPNAEVHPDIDTEQDRVIFIKSVAEFMATKAHIKMNTKRLYGADGYAVKEMLKVTTLLYGATKPDVAEELENVDNSSEISFDVSSRINDLKDARRLASEITVKGARLYDMLGKEVDLREMRTVVVARSLELNEVETGLQASIQAVQQEIQKTISMLDNVASDEANLETKIEKRKTELERNNKRLQTLQSVRPAYMDEYEKLEEDLQKLYDAYMERFRNLAFLEQQLDDHNRVEQDRLEETEEALKVMAEKIRQEESKQHKIADDEDEDEDEKIFGPDAGGDDNDSDEDDLQVKQPRPAHNRMRPEAAGQRGQARIAGSMNPDISEPSKIVPPVLPKDSESDDGDSEIDLDDDDDDDDDEDDSEGAGILPGQRGRPQPAQQDADDSDF</sequence>
<feature type="compositionally biased region" description="Acidic residues" evidence="7">
    <location>
        <begin position="385"/>
        <end position="409"/>
    </location>
</feature>
<comment type="caution">
    <text evidence="8">The sequence shown here is derived from an EMBL/GenBank/DDBJ whole genome shotgun (WGS) entry which is preliminary data.</text>
</comment>
<dbReference type="GO" id="GO:0005929">
    <property type="term" value="C:cilium"/>
    <property type="evidence" value="ECO:0007669"/>
    <property type="project" value="UniProtKB-SubCell"/>
</dbReference>
<reference evidence="8 9" key="1">
    <citation type="submission" date="2024-02" db="EMBL/GenBank/DDBJ databases">
        <title>Chromosome-scale genome assembly of the rough periwinkle Littorina saxatilis.</title>
        <authorList>
            <person name="De Jode A."/>
            <person name="Faria R."/>
            <person name="Formenti G."/>
            <person name="Sims Y."/>
            <person name="Smith T.P."/>
            <person name="Tracey A."/>
            <person name="Wood J.M.D."/>
            <person name="Zagrodzka Z.B."/>
            <person name="Johannesson K."/>
            <person name="Butlin R.K."/>
            <person name="Leder E.H."/>
        </authorList>
    </citation>
    <scope>NUCLEOTIDE SEQUENCE [LARGE SCALE GENOMIC DNA]</scope>
    <source>
        <strain evidence="8">Snail1</strain>
        <tissue evidence="8">Muscle</tissue>
    </source>
</reference>
<evidence type="ECO:0000256" key="7">
    <source>
        <dbReference type="SAM" id="MobiDB-lite"/>
    </source>
</evidence>
<dbReference type="PANTHER" id="PTHR21547:SF0">
    <property type="entry name" value="CLUSTERIN-ASSOCIATED PROTEIN 1"/>
    <property type="match status" value="1"/>
</dbReference>
<feature type="compositionally biased region" description="Low complexity" evidence="7">
    <location>
        <begin position="352"/>
        <end position="363"/>
    </location>
</feature>
<feature type="region of interest" description="Disordered" evidence="7">
    <location>
        <begin position="295"/>
        <end position="433"/>
    </location>
</feature>
<feature type="compositionally biased region" description="Basic and acidic residues" evidence="7">
    <location>
        <begin position="295"/>
        <end position="308"/>
    </location>
</feature>
<feature type="compositionally biased region" description="Acidic residues" evidence="7">
    <location>
        <begin position="325"/>
        <end position="335"/>
    </location>
</feature>
<gene>
    <name evidence="8" type="ORF">V1264_012823</name>
</gene>
<dbReference type="GO" id="GO:0060271">
    <property type="term" value="P:cilium assembly"/>
    <property type="evidence" value="ECO:0007669"/>
    <property type="project" value="TreeGrafter"/>
</dbReference>
<keyword evidence="5" id="KW-0969">Cilium</keyword>
<keyword evidence="4" id="KW-0175">Coiled coil</keyword>